<dbReference type="Pfam" id="PF05699">
    <property type="entry name" value="Dimer_Tnp_hAT"/>
    <property type="match status" value="1"/>
</dbReference>
<dbReference type="Proteomes" id="UP001515480">
    <property type="component" value="Unassembled WGS sequence"/>
</dbReference>
<organism evidence="8 9">
    <name type="scientific">Prymnesium parvum</name>
    <name type="common">Toxic golden alga</name>
    <dbReference type="NCBI Taxonomy" id="97485"/>
    <lineage>
        <taxon>Eukaryota</taxon>
        <taxon>Haptista</taxon>
        <taxon>Haptophyta</taxon>
        <taxon>Prymnesiophyceae</taxon>
        <taxon>Prymnesiales</taxon>
        <taxon>Prymnesiaceae</taxon>
        <taxon>Prymnesium</taxon>
    </lineage>
</organism>
<accession>A0AB34IYD5</accession>
<evidence type="ECO:0000313" key="9">
    <source>
        <dbReference type="Proteomes" id="UP001515480"/>
    </source>
</evidence>
<proteinExistence type="predicted"/>
<sequence length="489" mass="54114">MELSVVHFARCVSVLGICEYYMKDDWTIHELVLAASPFSERHTAEAIAKKTTEACITAGLSNDVKSTVFVAVSDNGANMVAGWAGFGRTPCVVHTGQLSVHVFLGHTHIQPTRAKSRGITSHFSFSTGVDGLGALKGCQRECNLPEHHPVKDNDTRWSSGHDQMEWFRVHQRAVQLYDVNHARKAGDAYKGHQMGLEDWRINLEGVAVLQPIADWTQYLQGTKYPTMPLVLPTTYDLIQSLAPDSPLKLYFPGEVGYELLPTEMHAGVLAARTAMYDDWVSRWVTNIDPEVKRIYAITTLLHPCFKTYDFIDDFDLVQPSDKAWALAELRCEWKTAWKPQPTEPIPDGAPGTSTDAEPPASDAVALPLAGEPPKKHRKVSLGSLLSGRVKKDATVVAPAPPVLAQDELEQYLEDPEVPELDLMVLAWWAAKESKWPHLAKMVKQYFAAPASSAGVERVFSAAGNMHSDLKKSTKDDTLQHSLFAAFNCD</sequence>
<dbReference type="GO" id="GO:0046983">
    <property type="term" value="F:protein dimerization activity"/>
    <property type="evidence" value="ECO:0007669"/>
    <property type="project" value="InterPro"/>
</dbReference>
<keyword evidence="9" id="KW-1185">Reference proteome</keyword>
<dbReference type="PANTHER" id="PTHR46481:SF10">
    <property type="entry name" value="ZINC FINGER BED DOMAIN-CONTAINING PROTEIN 39"/>
    <property type="match status" value="1"/>
</dbReference>
<reference evidence="8 9" key="1">
    <citation type="journal article" date="2024" name="Science">
        <title>Giant polyketide synthase enzymes in the biosynthesis of giant marine polyether toxins.</title>
        <authorList>
            <person name="Fallon T.R."/>
            <person name="Shende V.V."/>
            <person name="Wierzbicki I.H."/>
            <person name="Pendleton A.L."/>
            <person name="Watervoot N.F."/>
            <person name="Auber R.P."/>
            <person name="Gonzalez D.J."/>
            <person name="Wisecaver J.H."/>
            <person name="Moore B.S."/>
        </authorList>
    </citation>
    <scope>NUCLEOTIDE SEQUENCE [LARGE SCALE GENOMIC DNA]</scope>
    <source>
        <strain evidence="8 9">12B1</strain>
    </source>
</reference>
<keyword evidence="3" id="KW-0863">Zinc-finger</keyword>
<dbReference type="PANTHER" id="PTHR46481">
    <property type="entry name" value="ZINC FINGER BED DOMAIN-CONTAINING PROTEIN 4"/>
    <property type="match status" value="1"/>
</dbReference>
<gene>
    <name evidence="8" type="ORF">AB1Y20_004282</name>
</gene>
<dbReference type="InterPro" id="IPR052035">
    <property type="entry name" value="ZnF_BED_domain_contain"/>
</dbReference>
<feature type="region of interest" description="Disordered" evidence="6">
    <location>
        <begin position="338"/>
        <end position="363"/>
    </location>
</feature>
<evidence type="ECO:0000256" key="2">
    <source>
        <dbReference type="ARBA" id="ARBA00022723"/>
    </source>
</evidence>
<feature type="domain" description="HAT C-terminal dimerisation" evidence="7">
    <location>
        <begin position="407"/>
        <end position="484"/>
    </location>
</feature>
<dbReference type="EMBL" id="JBGBPQ010000016">
    <property type="protein sequence ID" value="KAL1508161.1"/>
    <property type="molecule type" value="Genomic_DNA"/>
</dbReference>
<name>A0AB34IYD5_PRYPA</name>
<comment type="subcellular location">
    <subcellularLocation>
        <location evidence="1">Nucleus</location>
    </subcellularLocation>
</comment>
<evidence type="ECO:0000256" key="6">
    <source>
        <dbReference type="SAM" id="MobiDB-lite"/>
    </source>
</evidence>
<dbReference type="InterPro" id="IPR008906">
    <property type="entry name" value="HATC_C_dom"/>
</dbReference>
<dbReference type="AlphaFoldDB" id="A0AB34IYD5"/>
<keyword evidence="2" id="KW-0479">Metal-binding</keyword>
<dbReference type="InterPro" id="IPR012337">
    <property type="entry name" value="RNaseH-like_sf"/>
</dbReference>
<keyword evidence="4" id="KW-0862">Zinc</keyword>
<dbReference type="GO" id="GO:0005634">
    <property type="term" value="C:nucleus"/>
    <property type="evidence" value="ECO:0007669"/>
    <property type="project" value="UniProtKB-SubCell"/>
</dbReference>
<comment type="caution">
    <text evidence="8">The sequence shown here is derived from an EMBL/GenBank/DDBJ whole genome shotgun (WGS) entry which is preliminary data.</text>
</comment>
<keyword evidence="5" id="KW-0539">Nucleus</keyword>
<dbReference type="SUPFAM" id="SSF53098">
    <property type="entry name" value="Ribonuclease H-like"/>
    <property type="match status" value="1"/>
</dbReference>
<evidence type="ECO:0000256" key="4">
    <source>
        <dbReference type="ARBA" id="ARBA00022833"/>
    </source>
</evidence>
<protein>
    <recommendedName>
        <fullName evidence="7">HAT C-terminal dimerisation domain-containing protein</fullName>
    </recommendedName>
</protein>
<evidence type="ECO:0000259" key="7">
    <source>
        <dbReference type="Pfam" id="PF05699"/>
    </source>
</evidence>
<dbReference type="GO" id="GO:0008270">
    <property type="term" value="F:zinc ion binding"/>
    <property type="evidence" value="ECO:0007669"/>
    <property type="project" value="UniProtKB-KW"/>
</dbReference>
<evidence type="ECO:0000256" key="1">
    <source>
        <dbReference type="ARBA" id="ARBA00004123"/>
    </source>
</evidence>
<evidence type="ECO:0000256" key="3">
    <source>
        <dbReference type="ARBA" id="ARBA00022771"/>
    </source>
</evidence>
<evidence type="ECO:0000256" key="5">
    <source>
        <dbReference type="ARBA" id="ARBA00023242"/>
    </source>
</evidence>
<evidence type="ECO:0000313" key="8">
    <source>
        <dbReference type="EMBL" id="KAL1508161.1"/>
    </source>
</evidence>